<sequence length="157" mass="17024">MLKYILLVLMMVALAGAAMVRVRPVDAAKYHVQDLRPELVSGRDGQFSVGQGGDIPAVKSDMELTQLGAALAERIESTPRTQLLAGSLSEGPDDTRRIATFVTRSQVFGFPDVTVVQLDRGEGGGTEISMKGRQVYGVKDFGVNEARLREWLSPFGN</sequence>
<dbReference type="Proteomes" id="UP000243978">
    <property type="component" value="Unassembled WGS sequence"/>
</dbReference>
<dbReference type="AlphaFoldDB" id="A0A2T6BHY7"/>
<dbReference type="OrthoDB" id="8479024at2"/>
<dbReference type="EMBL" id="QBKS01000001">
    <property type="protein sequence ID" value="PTX55683.1"/>
    <property type="molecule type" value="Genomic_DNA"/>
</dbReference>
<accession>A0A2T6BHY7</accession>
<dbReference type="Pfam" id="PF07386">
    <property type="entry name" value="DUF1499"/>
    <property type="match status" value="1"/>
</dbReference>
<gene>
    <name evidence="1" type="ORF">C8N43_0323</name>
</gene>
<evidence type="ECO:0000313" key="1">
    <source>
        <dbReference type="EMBL" id="PTX55683.1"/>
    </source>
</evidence>
<evidence type="ECO:0000313" key="2">
    <source>
        <dbReference type="Proteomes" id="UP000243978"/>
    </source>
</evidence>
<proteinExistence type="predicted"/>
<reference evidence="1 2" key="1">
    <citation type="submission" date="2018-04" db="EMBL/GenBank/DDBJ databases">
        <title>Genomic Encyclopedia of Archaeal and Bacterial Type Strains, Phase II (KMG-II): from individual species to whole genera.</title>
        <authorList>
            <person name="Goeker M."/>
        </authorList>
    </citation>
    <scope>NUCLEOTIDE SEQUENCE [LARGE SCALE GENOMIC DNA]</scope>
    <source>
        <strain evidence="1 2">DSM 100977</strain>
    </source>
</reference>
<protein>
    <submittedName>
        <fullName evidence="1">Uncharacterized protein DUF1499</fullName>
    </submittedName>
</protein>
<dbReference type="InterPro" id="IPR010865">
    <property type="entry name" value="DUF1499"/>
</dbReference>
<keyword evidence="2" id="KW-1185">Reference proteome</keyword>
<name>A0A2T6BHY7_9RHOB</name>
<comment type="caution">
    <text evidence="1">The sequence shown here is derived from an EMBL/GenBank/DDBJ whole genome shotgun (WGS) entry which is preliminary data.</text>
</comment>
<dbReference type="RefSeq" id="WP_107843949.1">
    <property type="nucleotide sequence ID" value="NZ_QBKS01000001.1"/>
</dbReference>
<organism evidence="1 2">
    <name type="scientific">Litoreibacter ponti</name>
    <dbReference type="NCBI Taxonomy" id="1510457"/>
    <lineage>
        <taxon>Bacteria</taxon>
        <taxon>Pseudomonadati</taxon>
        <taxon>Pseudomonadota</taxon>
        <taxon>Alphaproteobacteria</taxon>
        <taxon>Rhodobacterales</taxon>
        <taxon>Roseobacteraceae</taxon>
        <taxon>Litoreibacter</taxon>
    </lineage>
</organism>